<dbReference type="AlphaFoldDB" id="H2Y2L6"/>
<protein>
    <submittedName>
        <fullName evidence="2">Uncharacterized protein</fullName>
    </submittedName>
</protein>
<reference evidence="3" key="1">
    <citation type="journal article" date="2002" name="Science">
        <title>The draft genome of Ciona intestinalis: insights into chordate and vertebrate origins.</title>
        <authorList>
            <person name="Dehal P."/>
            <person name="Satou Y."/>
            <person name="Campbell R.K."/>
            <person name="Chapman J."/>
            <person name="Degnan B."/>
            <person name="De Tomaso A."/>
            <person name="Davidson B."/>
            <person name="Di Gregorio A."/>
            <person name="Gelpke M."/>
            <person name="Goodstein D.M."/>
            <person name="Harafuji N."/>
            <person name="Hastings K.E."/>
            <person name="Ho I."/>
            <person name="Hotta K."/>
            <person name="Huang W."/>
            <person name="Kawashima T."/>
            <person name="Lemaire P."/>
            <person name="Martinez D."/>
            <person name="Meinertzhagen I.A."/>
            <person name="Necula S."/>
            <person name="Nonaka M."/>
            <person name="Putnam N."/>
            <person name="Rash S."/>
            <person name="Saiga H."/>
            <person name="Satake M."/>
            <person name="Terry A."/>
            <person name="Yamada L."/>
            <person name="Wang H.G."/>
            <person name="Awazu S."/>
            <person name="Azumi K."/>
            <person name="Boore J."/>
            <person name="Branno M."/>
            <person name="Chin-Bow S."/>
            <person name="DeSantis R."/>
            <person name="Doyle S."/>
            <person name="Francino P."/>
            <person name="Keys D.N."/>
            <person name="Haga S."/>
            <person name="Hayashi H."/>
            <person name="Hino K."/>
            <person name="Imai K.S."/>
            <person name="Inaba K."/>
            <person name="Kano S."/>
            <person name="Kobayashi K."/>
            <person name="Kobayashi M."/>
            <person name="Lee B.I."/>
            <person name="Makabe K.W."/>
            <person name="Manohar C."/>
            <person name="Matassi G."/>
            <person name="Medina M."/>
            <person name="Mochizuki Y."/>
            <person name="Mount S."/>
            <person name="Morishita T."/>
            <person name="Miura S."/>
            <person name="Nakayama A."/>
            <person name="Nishizaka S."/>
            <person name="Nomoto H."/>
            <person name="Ohta F."/>
            <person name="Oishi K."/>
            <person name="Rigoutsos I."/>
            <person name="Sano M."/>
            <person name="Sasaki A."/>
            <person name="Sasakura Y."/>
            <person name="Shoguchi E."/>
            <person name="Shin-i T."/>
            <person name="Spagnuolo A."/>
            <person name="Stainier D."/>
            <person name="Suzuki M.M."/>
            <person name="Tassy O."/>
            <person name="Takatori N."/>
            <person name="Tokuoka M."/>
            <person name="Yagi K."/>
            <person name="Yoshizaki F."/>
            <person name="Wada S."/>
            <person name="Zhang C."/>
            <person name="Hyatt P.D."/>
            <person name="Larimer F."/>
            <person name="Detter C."/>
            <person name="Doggett N."/>
            <person name="Glavina T."/>
            <person name="Hawkins T."/>
            <person name="Richardson P."/>
            <person name="Lucas S."/>
            <person name="Kohara Y."/>
            <person name="Levine M."/>
            <person name="Satoh N."/>
            <person name="Rokhsar D.S."/>
        </authorList>
    </citation>
    <scope>NUCLEOTIDE SEQUENCE [LARGE SCALE GENOMIC DNA]</scope>
</reference>
<feature type="compositionally biased region" description="Low complexity" evidence="1">
    <location>
        <begin position="239"/>
        <end position="252"/>
    </location>
</feature>
<feature type="compositionally biased region" description="Low complexity" evidence="1">
    <location>
        <begin position="127"/>
        <end position="138"/>
    </location>
</feature>
<feature type="region of interest" description="Disordered" evidence="1">
    <location>
        <begin position="117"/>
        <end position="140"/>
    </location>
</feature>
<organism evidence="2 3">
    <name type="scientific">Ciona intestinalis</name>
    <name type="common">Transparent sea squirt</name>
    <name type="synonym">Ascidia intestinalis</name>
    <dbReference type="NCBI Taxonomy" id="7719"/>
    <lineage>
        <taxon>Eukaryota</taxon>
        <taxon>Metazoa</taxon>
        <taxon>Chordata</taxon>
        <taxon>Tunicata</taxon>
        <taxon>Ascidiacea</taxon>
        <taxon>Phlebobranchia</taxon>
        <taxon>Cionidae</taxon>
        <taxon>Ciona</taxon>
    </lineage>
</organism>
<reference evidence="2" key="3">
    <citation type="submission" date="2025-08" db="UniProtKB">
        <authorList>
            <consortium name="Ensembl"/>
        </authorList>
    </citation>
    <scope>IDENTIFICATION</scope>
</reference>
<dbReference type="Proteomes" id="UP000008144">
    <property type="component" value="Chromosome 11"/>
</dbReference>
<keyword evidence="3" id="KW-1185">Reference proteome</keyword>
<reference evidence="2" key="2">
    <citation type="journal article" date="2008" name="Genome Biol.">
        <title>Improved genome assembly and evidence-based global gene model set for the chordate Ciona intestinalis: new insight into intron and operon populations.</title>
        <authorList>
            <person name="Satou Y."/>
            <person name="Mineta K."/>
            <person name="Ogasawara M."/>
            <person name="Sasakura Y."/>
            <person name="Shoguchi E."/>
            <person name="Ueno K."/>
            <person name="Yamada L."/>
            <person name="Matsumoto J."/>
            <person name="Wasserscheid J."/>
            <person name="Dewar K."/>
            <person name="Wiley G.B."/>
            <person name="Macmil S.L."/>
            <person name="Roe B.A."/>
            <person name="Zeller R.W."/>
            <person name="Hastings K.E."/>
            <person name="Lemaire P."/>
            <person name="Lindquist E."/>
            <person name="Endo T."/>
            <person name="Hotta K."/>
            <person name="Inaba K."/>
        </authorList>
    </citation>
    <scope>NUCLEOTIDE SEQUENCE [LARGE SCALE GENOMIC DNA]</scope>
    <source>
        <strain evidence="2">wild type</strain>
    </source>
</reference>
<feature type="compositionally biased region" description="Polar residues" evidence="1">
    <location>
        <begin position="180"/>
        <end position="189"/>
    </location>
</feature>
<dbReference type="OMA" id="CFVAAMK"/>
<dbReference type="Ensembl" id="ENSCINT00000033239.1">
    <property type="protein sequence ID" value="ENSCINP00000036151.1"/>
    <property type="gene ID" value="ENSCING00000024170.1"/>
</dbReference>
<name>H2Y2L6_CIOIN</name>
<feature type="region of interest" description="Disordered" evidence="1">
    <location>
        <begin position="204"/>
        <end position="265"/>
    </location>
</feature>
<feature type="compositionally biased region" description="Low complexity" evidence="1">
    <location>
        <begin position="204"/>
        <end position="219"/>
    </location>
</feature>
<proteinExistence type="predicted"/>
<feature type="region of interest" description="Disordered" evidence="1">
    <location>
        <begin position="154"/>
        <end position="189"/>
    </location>
</feature>
<dbReference type="GeneTree" id="ENSGT00660000097408"/>
<dbReference type="HOGENOM" id="CLU_981877_0_0_1"/>
<dbReference type="InParanoid" id="H2Y2L6"/>
<evidence type="ECO:0000313" key="3">
    <source>
        <dbReference type="Proteomes" id="UP000008144"/>
    </source>
</evidence>
<evidence type="ECO:0000313" key="2">
    <source>
        <dbReference type="Ensembl" id="ENSCINP00000036151.1"/>
    </source>
</evidence>
<reference evidence="2" key="4">
    <citation type="submission" date="2025-09" db="UniProtKB">
        <authorList>
            <consortium name="Ensembl"/>
        </authorList>
    </citation>
    <scope>IDENTIFICATION</scope>
</reference>
<evidence type="ECO:0000256" key="1">
    <source>
        <dbReference type="SAM" id="MobiDB-lite"/>
    </source>
</evidence>
<dbReference type="EMBL" id="EAAA01000687">
    <property type="status" value="NOT_ANNOTATED_CDS"/>
    <property type="molecule type" value="Genomic_DNA"/>
</dbReference>
<sequence>MPMTLPPPIEGTAKLPQFGFLYQEFERMKKIGLMKTAAQPATAVSSVPLVTKTIPTFNVVSAQPERNERDCFVAAMKLFMKSYMPTACFDCAEPVDDWSKEAGALISEITSAATAERCTKSTWPTKSRSPSIDSSVDSAPNSIVEDIHRHLLDIKPSPYPSGVPASVNSSDNEDDDGRSITKSPLQHSSYNQDNVCKIRLSMDSGYQSSSTDGGSSMSSKYPAVHGSQVTRELYDDAASEISSSSSTSQPCSPTRRDFPGDFELNSVSPRSLQTYLSALQQLPF</sequence>
<accession>H2Y2L6</accession>